<feature type="transmembrane region" description="Helical" evidence="6">
    <location>
        <begin position="339"/>
        <end position="361"/>
    </location>
</feature>
<keyword evidence="2" id="KW-1003">Cell membrane</keyword>
<dbReference type="PANTHER" id="PTHR30619:SF7">
    <property type="entry name" value="BETA-LACTAMASE DOMAIN PROTEIN"/>
    <property type="match status" value="1"/>
</dbReference>
<comment type="subcellular location">
    <subcellularLocation>
        <location evidence="1">Cell membrane</location>
        <topology evidence="1">Multi-pass membrane protein</topology>
    </subcellularLocation>
</comment>
<feature type="transmembrane region" description="Helical" evidence="6">
    <location>
        <begin position="267"/>
        <end position="295"/>
    </location>
</feature>
<feature type="transmembrane region" description="Helical" evidence="6">
    <location>
        <begin position="367"/>
        <end position="391"/>
    </location>
</feature>
<evidence type="ECO:0000259" key="7">
    <source>
        <dbReference type="Pfam" id="PF03772"/>
    </source>
</evidence>
<organism evidence="8 9">
    <name type="scientific">Corynebacterium canis</name>
    <dbReference type="NCBI Taxonomy" id="679663"/>
    <lineage>
        <taxon>Bacteria</taxon>
        <taxon>Bacillati</taxon>
        <taxon>Actinomycetota</taxon>
        <taxon>Actinomycetes</taxon>
        <taxon>Mycobacteriales</taxon>
        <taxon>Corynebacteriaceae</taxon>
        <taxon>Corynebacterium</taxon>
    </lineage>
</organism>
<reference evidence="8 9" key="1">
    <citation type="submission" date="2019-08" db="EMBL/GenBank/DDBJ databases">
        <authorList>
            <person name="Lei W."/>
        </authorList>
    </citation>
    <scope>NUCLEOTIDE SEQUENCE [LARGE SCALE GENOMIC DNA]</scope>
    <source>
        <strain evidence="8 9">CCUG 58627</strain>
    </source>
</reference>
<dbReference type="Proteomes" id="UP000320791">
    <property type="component" value="Unassembled WGS sequence"/>
</dbReference>
<sequence length="550" mass="57270">MSELRLVPLAALLWAATAMVVLRHPGVAIALVIASSLGAVALRSFGQAILLGCGGSVATVISQLRVRAVGVDTPERLRGVIADHPKRLSDELWLLKVDDQGYPVTLPVLFRGAAPPAAGATVEATVQARPSERAGLVAELLTARDLTVVAPPQGWQAITGHVRHTFAQASEFWLGAEARGLVPGMVLGDTNMQSEADRHLYIETGLSHLTAVSGSNVALVVTIVFTAARLLTLSPRVQVFAAAVALIGFLGLVGLEPSVLRAGVTGMVGLLAVINSSKMQPIHGLSLAVCGLVLWDSDLAVQYGFALSVAATGGIVALQPLLVPALARVSLFGRRMPDVVVRALGVAIAADVVTAPILAMVTGTIPLVSVLANILAAPVVGVITVLGLVAVGCSLLPGGLESIALFLVEPCARWIHLVAVTLHGPQLSAPVSWVLLGSAWIVYLFYRGWGRWVLGGAAAATLVWLLPGVPLGDRPEEIPLHQLNVVTEQKIGGDYEPPAGTDAVVVLDGGGKARDRPTRTKGGVPVLYPNRDGEVALYSDGTQHARDGRF</sequence>
<dbReference type="OrthoDB" id="7177610at2"/>
<dbReference type="EMBL" id="VOHM01000004">
    <property type="protein sequence ID" value="TWT28465.1"/>
    <property type="molecule type" value="Genomic_DNA"/>
</dbReference>
<proteinExistence type="predicted"/>
<keyword evidence="5 6" id="KW-0472">Membrane</keyword>
<dbReference type="InterPro" id="IPR052159">
    <property type="entry name" value="Competence_DNA_uptake"/>
</dbReference>
<evidence type="ECO:0000256" key="4">
    <source>
        <dbReference type="ARBA" id="ARBA00022989"/>
    </source>
</evidence>
<comment type="caution">
    <text evidence="8">The sequence shown here is derived from an EMBL/GenBank/DDBJ whole genome shotgun (WGS) entry which is preliminary data.</text>
</comment>
<evidence type="ECO:0000256" key="5">
    <source>
        <dbReference type="ARBA" id="ARBA00023136"/>
    </source>
</evidence>
<feature type="transmembrane region" description="Helical" evidence="6">
    <location>
        <begin position="237"/>
        <end position="255"/>
    </location>
</feature>
<feature type="transmembrane region" description="Helical" evidence="6">
    <location>
        <begin position="208"/>
        <end position="231"/>
    </location>
</feature>
<dbReference type="PANTHER" id="PTHR30619">
    <property type="entry name" value="DNA INTERNALIZATION/COMPETENCE PROTEIN COMEC/REC2"/>
    <property type="match status" value="1"/>
</dbReference>
<dbReference type="InterPro" id="IPR004477">
    <property type="entry name" value="ComEC_N"/>
</dbReference>
<evidence type="ECO:0000256" key="6">
    <source>
        <dbReference type="SAM" id="Phobius"/>
    </source>
</evidence>
<evidence type="ECO:0000313" key="8">
    <source>
        <dbReference type="EMBL" id="TWT28465.1"/>
    </source>
</evidence>
<accession>A0A5C5USV5</accession>
<gene>
    <name evidence="8" type="ORF">FRX94_02515</name>
</gene>
<feature type="transmembrane region" description="Helical" evidence="6">
    <location>
        <begin position="301"/>
        <end position="327"/>
    </location>
</feature>
<protein>
    <submittedName>
        <fullName evidence="8">ComEC/Rec2 family competence protein</fullName>
    </submittedName>
</protein>
<feature type="transmembrane region" description="Helical" evidence="6">
    <location>
        <begin position="403"/>
        <end position="421"/>
    </location>
</feature>
<dbReference type="NCBIfam" id="TIGR00360">
    <property type="entry name" value="ComEC_N-term"/>
    <property type="match status" value="1"/>
</dbReference>
<keyword evidence="3 6" id="KW-0812">Transmembrane</keyword>
<dbReference type="Pfam" id="PF03772">
    <property type="entry name" value="Competence"/>
    <property type="match status" value="1"/>
</dbReference>
<evidence type="ECO:0000256" key="1">
    <source>
        <dbReference type="ARBA" id="ARBA00004651"/>
    </source>
</evidence>
<keyword evidence="9" id="KW-1185">Reference proteome</keyword>
<keyword evidence="4 6" id="KW-1133">Transmembrane helix</keyword>
<feature type="transmembrane region" description="Helical" evidence="6">
    <location>
        <begin position="453"/>
        <end position="472"/>
    </location>
</feature>
<dbReference type="RefSeq" id="WP_146323550.1">
    <property type="nucleotide sequence ID" value="NZ_BAABLR010000014.1"/>
</dbReference>
<feature type="transmembrane region" description="Helical" evidence="6">
    <location>
        <begin position="427"/>
        <end position="446"/>
    </location>
</feature>
<evidence type="ECO:0000256" key="2">
    <source>
        <dbReference type="ARBA" id="ARBA00022475"/>
    </source>
</evidence>
<dbReference type="GO" id="GO:0005886">
    <property type="term" value="C:plasma membrane"/>
    <property type="evidence" value="ECO:0007669"/>
    <property type="project" value="UniProtKB-SubCell"/>
</dbReference>
<evidence type="ECO:0000256" key="3">
    <source>
        <dbReference type="ARBA" id="ARBA00022692"/>
    </source>
</evidence>
<name>A0A5C5USV5_9CORY</name>
<evidence type="ECO:0000313" key="9">
    <source>
        <dbReference type="Proteomes" id="UP000320791"/>
    </source>
</evidence>
<feature type="domain" description="ComEC/Rec2-related protein" evidence="7">
    <location>
        <begin position="185"/>
        <end position="450"/>
    </location>
</feature>
<dbReference type="AlphaFoldDB" id="A0A5C5USV5"/>